<dbReference type="PANTHER" id="PTHR16156">
    <property type="entry name" value="AFTIPHILIN A-RELATED"/>
    <property type="match status" value="1"/>
</dbReference>
<dbReference type="AlphaFoldDB" id="A0A812CGJ0"/>
<dbReference type="Proteomes" id="UP000597762">
    <property type="component" value="Unassembled WGS sequence"/>
</dbReference>
<evidence type="ECO:0000313" key="4">
    <source>
        <dbReference type="Proteomes" id="UP000597762"/>
    </source>
</evidence>
<feature type="compositionally biased region" description="Basic and acidic residues" evidence="1">
    <location>
        <begin position="209"/>
        <end position="220"/>
    </location>
</feature>
<dbReference type="PANTHER" id="PTHR16156:SF10">
    <property type="entry name" value="AFTIPHILIN-RELATED"/>
    <property type="match status" value="1"/>
</dbReference>
<dbReference type="EMBL" id="CAHIKZ030001654">
    <property type="protein sequence ID" value="CAE1271373.1"/>
    <property type="molecule type" value="Genomic_DNA"/>
</dbReference>
<feature type="compositionally biased region" description="Acidic residues" evidence="1">
    <location>
        <begin position="195"/>
        <end position="204"/>
    </location>
</feature>
<feature type="compositionally biased region" description="Polar residues" evidence="1">
    <location>
        <begin position="403"/>
        <end position="421"/>
    </location>
</feature>
<feature type="region of interest" description="Disordered" evidence="1">
    <location>
        <begin position="132"/>
        <end position="372"/>
    </location>
</feature>
<name>A0A812CGJ0_ACAPH</name>
<dbReference type="GO" id="GO:0030276">
    <property type="term" value="F:clathrin binding"/>
    <property type="evidence" value="ECO:0007669"/>
    <property type="project" value="InterPro"/>
</dbReference>
<accession>A0A812CGJ0</accession>
<feature type="region of interest" description="Disordered" evidence="1">
    <location>
        <begin position="559"/>
        <end position="607"/>
    </location>
</feature>
<evidence type="ECO:0000256" key="1">
    <source>
        <dbReference type="SAM" id="MobiDB-lite"/>
    </source>
</evidence>
<protein>
    <recommendedName>
        <fullName evidence="2">Aftiphilin clathrin-binding box domain-containing protein</fullName>
    </recommendedName>
</protein>
<dbReference type="GO" id="GO:0032588">
    <property type="term" value="C:trans-Golgi network membrane"/>
    <property type="evidence" value="ECO:0007669"/>
    <property type="project" value="InterPro"/>
</dbReference>
<feature type="compositionally biased region" description="Polar residues" evidence="1">
    <location>
        <begin position="144"/>
        <end position="153"/>
    </location>
</feature>
<feature type="compositionally biased region" description="Basic and acidic residues" evidence="1">
    <location>
        <begin position="388"/>
        <end position="402"/>
    </location>
</feature>
<reference evidence="3" key="1">
    <citation type="submission" date="2021-01" db="EMBL/GenBank/DDBJ databases">
        <authorList>
            <person name="Li R."/>
            <person name="Bekaert M."/>
        </authorList>
    </citation>
    <scope>NUCLEOTIDE SEQUENCE</scope>
    <source>
        <strain evidence="3">Farmed</strain>
    </source>
</reference>
<feature type="compositionally biased region" description="Pro residues" evidence="1">
    <location>
        <begin position="272"/>
        <end position="289"/>
    </location>
</feature>
<feature type="compositionally biased region" description="Acidic residues" evidence="1">
    <location>
        <begin position="15"/>
        <end position="28"/>
    </location>
</feature>
<gene>
    <name evidence="3" type="ORF">SPHA_37205</name>
</gene>
<feature type="compositionally biased region" description="Polar residues" evidence="1">
    <location>
        <begin position="221"/>
        <end position="230"/>
    </location>
</feature>
<feature type="domain" description="Aftiphilin clathrin-binding box" evidence="2">
    <location>
        <begin position="733"/>
        <end position="793"/>
    </location>
</feature>
<evidence type="ECO:0000259" key="2">
    <source>
        <dbReference type="Pfam" id="PF15045"/>
    </source>
</evidence>
<sequence>MSHIIPMVSDSPPPLDDDTWNDDDDDDFGNFASVTDHNIKSPSSDRGLCLEDNVDFGVFKGFNQYNLDRGISVKEIPPSGSERPVLQTLKFFPEEETHLTNGKPPQEGLLSKDNDIEFEQISCDTKTLGYLSNLGSSRGRDSMTDSGHCSTDISPVPKSDESPDSGDKSSSSELEETFNGEISHKANGQLTSDHCEEEDEEEEVSVVKLGDKTGCDKDKTSNSINGSTEGLATDLPPDFSCVSDKEDESCAHISPTLSARMDQMSADNGSSPSPPSSPPPPDFPPPARPDTPDIAAEIGADHLAAPDGTTDPYMLVSSQQPNTTTDDSDDWADFSSAPSFSSASNDFNLSNNCQFSLNPSISSTTTTTKESSVSLAVTIGNLHSQTDFGDHSQESSSSDKGRQKNTLAETTAQVSHGSSLGFNADFSEWDSSNRENQSNDRKIEADFPSQDESLAESSTDYEDMGPDGCDLRSNDSLDESYSISDHVKTVELKYSTEENQESDDDDEFGDFGRFTATGTNLPSEDFVPKSENLTRFGGKTLPDGTDELGDFCEFPCSTVSATVDDDDDDDDDDDWDDFATPPQLPTPAAPTVPANSKQEFTPSWDGSASDFHTHSTVSFVGGSASDSTKNNDDWANFATAVPPTPVECAGASSPFVSYTAPSTSSHKSTHSKVSNAIAPVLNKCFPETMSMFASTESSQFGLLKDLILDEIPLRKSHRSQKLKARGTRSSCCVWKQLLDVDVTDALTYHFTDSKGSNMLFRTLRIDSRKILMGHKKPGVPIFAANLGMLEPSKVTGNDASKSTNLTGSTLSQDTLIDTHRTEPRETLGQADIPPVLFDWSSSGLTNPLEQSAAATASANTLDLDFLVVKDSPETSISKSGVFESELLGGPLKPLPSFKPMQPLEDMLANTKSTTMKQCQPDEHLTTEASKVIQTLPDLSFMHAKVLMFPVRQSSQ</sequence>
<feature type="compositionally biased region" description="Basic and acidic residues" evidence="1">
    <location>
        <begin position="485"/>
        <end position="496"/>
    </location>
</feature>
<feature type="compositionally biased region" description="Basic and acidic residues" evidence="1">
    <location>
        <begin position="431"/>
        <end position="445"/>
    </location>
</feature>
<dbReference type="InterPro" id="IPR029205">
    <property type="entry name" value="Clathrin-bd"/>
</dbReference>
<feature type="compositionally biased region" description="Acidic residues" evidence="1">
    <location>
        <begin position="563"/>
        <end position="577"/>
    </location>
</feature>
<evidence type="ECO:0000313" key="3">
    <source>
        <dbReference type="EMBL" id="CAE1271373.1"/>
    </source>
</evidence>
<feature type="compositionally biased region" description="Polar residues" evidence="1">
    <location>
        <begin position="595"/>
        <end position="606"/>
    </location>
</feature>
<proteinExistence type="predicted"/>
<dbReference type="InterPro" id="IPR046359">
    <property type="entry name" value="Aftin-like"/>
</dbReference>
<feature type="region of interest" description="Disordered" evidence="1">
    <location>
        <begin position="1"/>
        <end position="28"/>
    </location>
</feature>
<organism evidence="3 4">
    <name type="scientific">Acanthosepion pharaonis</name>
    <name type="common">Pharaoh cuttlefish</name>
    <name type="synonym">Sepia pharaonis</name>
    <dbReference type="NCBI Taxonomy" id="158019"/>
    <lineage>
        <taxon>Eukaryota</taxon>
        <taxon>Metazoa</taxon>
        <taxon>Spiralia</taxon>
        <taxon>Lophotrochozoa</taxon>
        <taxon>Mollusca</taxon>
        <taxon>Cephalopoda</taxon>
        <taxon>Coleoidea</taxon>
        <taxon>Decapodiformes</taxon>
        <taxon>Sepiida</taxon>
        <taxon>Sepiina</taxon>
        <taxon>Sepiidae</taxon>
        <taxon>Acanthosepion</taxon>
    </lineage>
</organism>
<dbReference type="Pfam" id="PF15045">
    <property type="entry name" value="Clathrin_bdg"/>
    <property type="match status" value="1"/>
</dbReference>
<dbReference type="GO" id="GO:0030121">
    <property type="term" value="C:AP-1 adaptor complex"/>
    <property type="evidence" value="ECO:0007669"/>
    <property type="project" value="TreeGrafter"/>
</dbReference>
<feature type="compositionally biased region" description="Low complexity" evidence="1">
    <location>
        <begin position="356"/>
        <end position="372"/>
    </location>
</feature>
<feature type="compositionally biased region" description="Low complexity" evidence="1">
    <location>
        <begin position="333"/>
        <end position="348"/>
    </location>
</feature>
<feature type="compositionally biased region" description="Acidic residues" evidence="1">
    <location>
        <begin position="498"/>
        <end position="509"/>
    </location>
</feature>
<feature type="region of interest" description="Disordered" evidence="1">
    <location>
        <begin position="384"/>
        <end position="544"/>
    </location>
</feature>
<keyword evidence="4" id="KW-1185">Reference proteome</keyword>
<dbReference type="OrthoDB" id="5917212at2759"/>
<comment type="caution">
    <text evidence="3">The sequence shown here is derived from an EMBL/GenBank/DDBJ whole genome shotgun (WGS) entry which is preliminary data.</text>
</comment>
<feature type="compositionally biased region" description="Basic and acidic residues" evidence="1">
    <location>
        <begin position="158"/>
        <end position="167"/>
    </location>
</feature>